<comment type="caution">
    <text evidence="18">The sequence shown here is derived from an EMBL/GenBank/DDBJ whole genome shotgun (WGS) entry which is preliminary data.</text>
</comment>
<feature type="domain" description="Ion transport" evidence="17">
    <location>
        <begin position="1134"/>
        <end position="1383"/>
    </location>
</feature>
<keyword evidence="6" id="KW-0106">Calcium</keyword>
<sequence>MFLIRVARAERLASGDIQEPEPPPNYRIGLERDPPAEEVFGDSGKSYGYRVLCRLRVSDQPRKMAIYIVESRPFDPIILLTILANCCTMAWQSPMDPCCTPKEDFINLCEWIYLYIFTFELMVKILAYGFLLHPGAYLRDAWCQLDFVVVSLAWMPILFPSMGNYSVIRSVRALRPLRALKRVPGMPVLVASIMSVFPKLGNVGALCGFIFLVFGIVGMELFKGTLHNRLGGSLVLTGRALKGELDHHKGPLALPDGTLLPYGMTIQDKYDTEVSCSPSKGPNVCIVNEAPKNSTCHYFDRDPNAGMTSFDSIGLAFIILLQTVTFDSWASPMYQMMFAFSPYVWIYFLTICMLGGFFVVNLFLAVIFQQFIAASMVDRATGDMNARADLKSVVLEGGTRGGGAQDGALDGALDGAQDGALDTSVLLESGQERSDGEVGRGGRHCCDCEPEPGTWRHAVGEVATSDAVGNFSTGLVLFNMLLMVLPYEGMTEEYAMNLESASTVVTYIFIVEMFAKLLGIGCANYWSDGWNKLDGTIVCMSILEIVLTIIFAGGGANLSFLRIMRMLRVLRMLRLMRSWKGLYKVVSTFGKALPQMSNLLVLLTLIMTIFSLLGMQIFGAQFTPAVGFSDVPCPSGVCPNKMLSEHPYYQFDYFGPAMLTVFILMTGEWMDAMMPAIQATGKSSCLFFIICMLVGKYLIMNLLVAILLNAFADDSGDDGGKASGRASGRSSGRSTRRSNATDESDESSSMPILPTEEVQWPRDYSLFCFSPHGPTRKFTNWLIARPEFDQVVILAILASSVCLAVDNPRLDPNSTLNLRLAQLDYFWTFFFSVEMLLKVISFSFCGGPKSYITNPWNILDLIIVSISYLVLLAEIFPVFAPLKTLRILRVLRPLRLISRHPGMKLIVSSVIKSLPSVANVMGVCMMLQLVFAILGMQMFSGTMASCTKTDITVRDLCYDPTKFTGPAYLGGEPLPGYAKDGSGNLAVPGRDGFVAGAADIPMNSPAGSFDNFGEAMRLLYIMSSGDSWEEPMWTMMAATEPGHAPVRNDLSAAAIFAILWMLVGNFVALNLFVGTVVDNFTRIKKESDASATMTPEQMQWVESMKAMAKAKPIKTLREPDQFLRKMLFRLINSSAFDGLITAVIVANIGVMACDYWGIEQDVEVFAKYNSAMTTFAYIYYVEFTIKIIAMGPNGYFGDNWCRFDFTLVTCSLLDQFAAELLAQILPIPPMVLRVLRVLRILRILRLLKGAKELRNLIVTMVLSLPSLVNVGAMLALLTFIFAVLGQNLFPFLKHQDSINSMRNFESLGSAMLLLFQCLTGDGWSSLMTEAMLSPQSGKCNNELEHPNCGSDVAVPYFISFMLLGSFIFLNLVVAVILENFSSLGNINSDLVSASDVELFKEAWSELDPDAYNYIGAYKLKDLLIALPPPLGVKGTRDATREAVSRCFKIKVPTYGGVVYFQDALNCLTHYNYFEDPKTQDMLKLDVGEHETLLSKMTGNVASTPTTARTARTARTVIRERLEESR</sequence>
<protein>
    <recommendedName>
        <fullName evidence="14">Calcium-channel protein CCH1</fullName>
    </recommendedName>
</protein>
<keyword evidence="12" id="KW-0407">Ion channel</keyword>
<keyword evidence="19" id="KW-1185">Reference proteome</keyword>
<feature type="transmembrane region" description="Helical" evidence="16">
    <location>
        <begin position="504"/>
        <end position="526"/>
    </location>
</feature>
<evidence type="ECO:0000313" key="18">
    <source>
        <dbReference type="EMBL" id="KOO32672.1"/>
    </source>
</evidence>
<dbReference type="Gene3D" id="1.10.287.70">
    <property type="match status" value="4"/>
</dbReference>
<evidence type="ECO:0000256" key="5">
    <source>
        <dbReference type="ARBA" id="ARBA00022737"/>
    </source>
</evidence>
<evidence type="ECO:0000256" key="13">
    <source>
        <dbReference type="ARBA" id="ARBA00061395"/>
    </source>
</evidence>
<feature type="transmembrane region" description="Helical" evidence="16">
    <location>
        <begin position="856"/>
        <end position="882"/>
    </location>
</feature>
<feature type="transmembrane region" description="Helical" evidence="16">
    <location>
        <begin position="546"/>
        <end position="564"/>
    </location>
</feature>
<evidence type="ECO:0000256" key="9">
    <source>
        <dbReference type="ARBA" id="ARBA00023065"/>
    </source>
</evidence>
<dbReference type="Gene3D" id="1.20.120.350">
    <property type="entry name" value="Voltage-gated potassium channels. Chain C"/>
    <property type="match status" value="4"/>
</dbReference>
<keyword evidence="2" id="KW-0813">Transport</keyword>
<feature type="compositionally biased region" description="Low complexity" evidence="15">
    <location>
        <begin position="723"/>
        <end position="733"/>
    </location>
</feature>
<evidence type="ECO:0000259" key="17">
    <source>
        <dbReference type="Pfam" id="PF00520"/>
    </source>
</evidence>
<name>A0A0M0K249_9EUKA</name>
<evidence type="ECO:0000313" key="19">
    <source>
        <dbReference type="Proteomes" id="UP000037460"/>
    </source>
</evidence>
<keyword evidence="9" id="KW-0406">Ion transport</keyword>
<feature type="transmembrane region" description="Helical" evidence="16">
    <location>
        <begin position="147"/>
        <end position="167"/>
    </location>
</feature>
<feature type="transmembrane region" description="Helical" evidence="16">
    <location>
        <begin position="653"/>
        <end position="673"/>
    </location>
</feature>
<dbReference type="GO" id="GO:0005248">
    <property type="term" value="F:voltage-gated sodium channel activity"/>
    <property type="evidence" value="ECO:0007669"/>
    <property type="project" value="TreeGrafter"/>
</dbReference>
<feature type="transmembrane region" description="Helical" evidence="16">
    <location>
        <begin position="1050"/>
        <end position="1077"/>
    </location>
</feature>
<evidence type="ECO:0000256" key="7">
    <source>
        <dbReference type="ARBA" id="ARBA00022882"/>
    </source>
</evidence>
<keyword evidence="5" id="KW-0677">Repeat</keyword>
<feature type="transmembrane region" description="Helical" evidence="16">
    <location>
        <begin position="825"/>
        <end position="844"/>
    </location>
</feature>
<dbReference type="Proteomes" id="UP000037460">
    <property type="component" value="Unassembled WGS sequence"/>
</dbReference>
<dbReference type="OrthoDB" id="416585at2759"/>
<evidence type="ECO:0000256" key="8">
    <source>
        <dbReference type="ARBA" id="ARBA00022989"/>
    </source>
</evidence>
<proteinExistence type="inferred from homology"/>
<dbReference type="InterPro" id="IPR005821">
    <property type="entry name" value="Ion_trans_dom"/>
</dbReference>
<evidence type="ECO:0000256" key="10">
    <source>
        <dbReference type="ARBA" id="ARBA00023136"/>
    </source>
</evidence>
<evidence type="ECO:0000256" key="12">
    <source>
        <dbReference type="ARBA" id="ARBA00023303"/>
    </source>
</evidence>
<comment type="similarity">
    <text evidence="13">Belongs to the calcium channel alpha-1 subunit (TC 1.A.1.11) family.</text>
</comment>
<feature type="transmembrane region" description="Helical" evidence="16">
    <location>
        <begin position="903"/>
        <end position="934"/>
    </location>
</feature>
<feature type="region of interest" description="Disordered" evidence="15">
    <location>
        <begin position="716"/>
        <end position="752"/>
    </location>
</feature>
<dbReference type="Pfam" id="PF00520">
    <property type="entry name" value="Ion_trans"/>
    <property type="match status" value="4"/>
</dbReference>
<dbReference type="PANTHER" id="PTHR10037:SF62">
    <property type="entry name" value="SODIUM CHANNEL PROTEIN 60E"/>
    <property type="match status" value="1"/>
</dbReference>
<feature type="transmembrane region" description="Helical" evidence="16">
    <location>
        <begin position="788"/>
        <end position="805"/>
    </location>
</feature>
<keyword evidence="4 16" id="KW-0812">Transmembrane</keyword>
<dbReference type="FunFam" id="1.10.287.70:FF:000093">
    <property type="entry name" value="Calcium channel subunit Cch1"/>
    <property type="match status" value="1"/>
</dbReference>
<keyword evidence="10 16" id="KW-0472">Membrane</keyword>
<keyword evidence="11" id="KW-0325">Glycoprotein</keyword>
<feature type="domain" description="Ion transport" evidence="17">
    <location>
        <begin position="470"/>
        <end position="713"/>
    </location>
</feature>
<evidence type="ECO:0000256" key="14">
    <source>
        <dbReference type="ARBA" id="ARBA00067459"/>
    </source>
</evidence>
<dbReference type="Gene3D" id="1.10.238.10">
    <property type="entry name" value="EF-hand"/>
    <property type="match status" value="1"/>
</dbReference>
<dbReference type="PANTHER" id="PTHR10037">
    <property type="entry name" value="VOLTAGE-GATED CATION CHANNEL CALCIUM AND SODIUM"/>
    <property type="match status" value="1"/>
</dbReference>
<dbReference type="FunFam" id="1.20.120.350:FF:000009">
    <property type="entry name" value="Voltage-dependent T-type calcium channel subunit alpha"/>
    <property type="match status" value="1"/>
</dbReference>
<feature type="transmembrane region" description="Helical" evidence="16">
    <location>
        <begin position="344"/>
        <end position="368"/>
    </location>
</feature>
<evidence type="ECO:0000256" key="2">
    <source>
        <dbReference type="ARBA" id="ARBA00022448"/>
    </source>
</evidence>
<evidence type="ECO:0000256" key="3">
    <source>
        <dbReference type="ARBA" id="ARBA00022475"/>
    </source>
</evidence>
<keyword evidence="3" id="KW-1003">Cell membrane</keyword>
<feature type="transmembrane region" description="Helical" evidence="16">
    <location>
        <begin position="1256"/>
        <end position="1284"/>
    </location>
</feature>
<dbReference type="EMBL" id="JWZX01001706">
    <property type="protein sequence ID" value="KOO32672.1"/>
    <property type="molecule type" value="Genomic_DNA"/>
</dbReference>
<dbReference type="SUPFAM" id="SSF81324">
    <property type="entry name" value="Voltage-gated potassium channels"/>
    <property type="match status" value="4"/>
</dbReference>
<gene>
    <name evidence="18" type="ORF">Ctob_009393</name>
</gene>
<reference evidence="19" key="1">
    <citation type="journal article" date="2015" name="PLoS Genet.">
        <title>Genome Sequence and Transcriptome Analyses of Chrysochromulina tobin: Metabolic Tools for Enhanced Algal Fitness in the Prominent Order Prymnesiales (Haptophyceae).</title>
        <authorList>
            <person name="Hovde B.T."/>
            <person name="Deodato C.R."/>
            <person name="Hunsperger H.M."/>
            <person name="Ryken S.A."/>
            <person name="Yost W."/>
            <person name="Jha R.K."/>
            <person name="Patterson J."/>
            <person name="Monnat R.J. Jr."/>
            <person name="Barlow S.B."/>
            <person name="Starkenburg S.R."/>
            <person name="Cattolico R.A."/>
        </authorList>
    </citation>
    <scope>NUCLEOTIDE SEQUENCE</scope>
    <source>
        <strain evidence="19">CCMP291</strain>
    </source>
</reference>
<dbReference type="InterPro" id="IPR027359">
    <property type="entry name" value="Volt_channel_dom_sf"/>
</dbReference>
<feature type="transmembrane region" description="Helical" evidence="16">
    <location>
        <begin position="685"/>
        <end position="708"/>
    </location>
</feature>
<evidence type="ECO:0000256" key="11">
    <source>
        <dbReference type="ARBA" id="ARBA00023180"/>
    </source>
</evidence>
<feature type="transmembrane region" description="Helical" evidence="16">
    <location>
        <begin position="112"/>
        <end position="132"/>
    </location>
</feature>
<evidence type="ECO:0000256" key="16">
    <source>
        <dbReference type="SAM" id="Phobius"/>
    </source>
</evidence>
<comment type="subcellular location">
    <subcellularLocation>
        <location evidence="1">Cell membrane</location>
        <topology evidence="1">Multi-pass membrane protein</topology>
    </subcellularLocation>
</comment>
<feature type="transmembrane region" description="Helical" evidence="16">
    <location>
        <begin position="1356"/>
        <end position="1377"/>
    </location>
</feature>
<feature type="transmembrane region" description="Helical" evidence="16">
    <location>
        <begin position="1134"/>
        <end position="1158"/>
    </location>
</feature>
<feature type="domain" description="Ion transport" evidence="17">
    <location>
        <begin position="72"/>
        <end position="371"/>
    </location>
</feature>
<keyword evidence="7" id="KW-0851">Voltage-gated channel</keyword>
<keyword evidence="8 16" id="KW-1133">Transmembrane helix</keyword>
<feature type="transmembrane region" description="Helical" evidence="16">
    <location>
        <begin position="599"/>
        <end position="618"/>
    </location>
</feature>
<evidence type="ECO:0000256" key="15">
    <source>
        <dbReference type="SAM" id="MobiDB-lite"/>
    </source>
</evidence>
<dbReference type="InterPro" id="IPR043203">
    <property type="entry name" value="VGCC_Ca_Na"/>
</dbReference>
<evidence type="ECO:0000256" key="1">
    <source>
        <dbReference type="ARBA" id="ARBA00004651"/>
    </source>
</evidence>
<feature type="domain" description="Ion transport" evidence="17">
    <location>
        <begin position="788"/>
        <end position="1087"/>
    </location>
</feature>
<organism evidence="18 19">
    <name type="scientific">Chrysochromulina tobinii</name>
    <dbReference type="NCBI Taxonomy" id="1460289"/>
    <lineage>
        <taxon>Eukaryota</taxon>
        <taxon>Haptista</taxon>
        <taxon>Haptophyta</taxon>
        <taxon>Prymnesiophyceae</taxon>
        <taxon>Prymnesiales</taxon>
        <taxon>Chrysochromulinaceae</taxon>
        <taxon>Chrysochromulina</taxon>
    </lineage>
</organism>
<evidence type="ECO:0000256" key="6">
    <source>
        <dbReference type="ARBA" id="ARBA00022837"/>
    </source>
</evidence>
<feature type="transmembrane region" description="Helical" evidence="16">
    <location>
        <begin position="203"/>
        <end position="222"/>
    </location>
</feature>
<accession>A0A0M0K249</accession>
<dbReference type="GO" id="GO:0001518">
    <property type="term" value="C:voltage-gated sodium channel complex"/>
    <property type="evidence" value="ECO:0007669"/>
    <property type="project" value="TreeGrafter"/>
</dbReference>
<evidence type="ECO:0000256" key="4">
    <source>
        <dbReference type="ARBA" id="ARBA00022692"/>
    </source>
</evidence>